<keyword evidence="4" id="KW-0560">Oxidoreductase</keyword>
<evidence type="ECO:0000256" key="7">
    <source>
        <dbReference type="ARBA" id="ARBA00047685"/>
    </source>
</evidence>
<dbReference type="GO" id="GO:0051536">
    <property type="term" value="F:iron-sulfur cluster binding"/>
    <property type="evidence" value="ECO:0007669"/>
    <property type="project" value="InterPro"/>
</dbReference>
<comment type="function">
    <text evidence="9">Involved in pyrimidine base degradation. Catalyzes physiologically the reduction of uracil to 5,6-dihydrouracil (DHU) by using NADH as a specific cosubstrate. It also catalyzes the reverse reaction and the reduction of thymine to 5,6-dihydrothymine (DHT).</text>
</comment>
<evidence type="ECO:0000256" key="4">
    <source>
        <dbReference type="ARBA" id="ARBA00023002"/>
    </source>
</evidence>
<dbReference type="Gene3D" id="3.50.50.60">
    <property type="entry name" value="FAD/NAD(P)-binding domain"/>
    <property type="match status" value="2"/>
</dbReference>
<comment type="catalytic activity">
    <reaction evidence="7">
        <text>5,6-dihydrothymine + NAD(+) = thymine + NADH + H(+)</text>
        <dbReference type="Rhea" id="RHEA:28791"/>
        <dbReference type="ChEBI" id="CHEBI:15378"/>
        <dbReference type="ChEBI" id="CHEBI:17821"/>
        <dbReference type="ChEBI" id="CHEBI:27468"/>
        <dbReference type="ChEBI" id="CHEBI:57540"/>
        <dbReference type="ChEBI" id="CHEBI:57945"/>
        <dbReference type="EC" id="1.3.1.1"/>
    </reaction>
</comment>
<sequence>MPDISAGRLGEADYGKNFSDVHPPLSAHEAVVESDRCYFCFDAPCTNACPTSIDIPLFIRKIGTGNVVGAAETIFSSNILGGMCARVCPTETLCEEACVRNLAEEKPVRIGLLQRHATDHYLDRHAAYGVRAPATGRKVAVVGAGPAGLACAHELALKGHQVTIFEARGKAGGLNEFGIAAYKATDGFAQREVDFVLGVGGIAVEAGKALGRDFTLAGLKADYDAVFLGLGLQAVNALGVEGEEIAGVVDAVRWIEELRQSPDKSAIEVGARVVVIGGGMTAVDAAVQAKKLGADEVTIAYRRGSAEMGASRYEQELAQVNGVRILHWVAPRTVVSEGNAVAAVDFERTALDAAGRLTGTGRSVRLLADQVMKAIGQTFVSGPVEAGETVALEGGRIAVDADMRTSLAGVWAGGDCVRGGEDLTVQAVDHGKRAALSIHAALSA</sequence>
<dbReference type="InterPro" id="IPR023753">
    <property type="entry name" value="FAD/NAD-binding_dom"/>
</dbReference>
<keyword evidence="3" id="KW-0288">FMN</keyword>
<dbReference type="EC" id="1.3.1.1" evidence="11"/>
<comment type="subunit">
    <text evidence="10">Heterotetramer of 2 PreA and 2 PreT subunits.</text>
</comment>
<organism evidence="13 14">
    <name type="scientific">Pleomorphomonas carboxyditropha</name>
    <dbReference type="NCBI Taxonomy" id="2023338"/>
    <lineage>
        <taxon>Bacteria</taxon>
        <taxon>Pseudomonadati</taxon>
        <taxon>Pseudomonadota</taxon>
        <taxon>Alphaproteobacteria</taxon>
        <taxon>Hyphomicrobiales</taxon>
        <taxon>Pleomorphomonadaceae</taxon>
        <taxon>Pleomorphomonas</taxon>
    </lineage>
</organism>
<dbReference type="SUPFAM" id="SSF46548">
    <property type="entry name" value="alpha-helical ferredoxin"/>
    <property type="match status" value="1"/>
</dbReference>
<dbReference type="Gene3D" id="1.10.1060.10">
    <property type="entry name" value="Alpha-helical ferredoxin"/>
    <property type="match status" value="1"/>
</dbReference>
<evidence type="ECO:0000256" key="11">
    <source>
        <dbReference type="ARBA" id="ARBA00049728"/>
    </source>
</evidence>
<proteinExistence type="predicted"/>
<dbReference type="RefSeq" id="WP_100081176.1">
    <property type="nucleotide sequence ID" value="NZ_NQVN01000009.1"/>
</dbReference>
<name>A0A2G9WW20_9HYPH</name>
<dbReference type="SUPFAM" id="SSF51971">
    <property type="entry name" value="Nucleotide-binding domain"/>
    <property type="match status" value="1"/>
</dbReference>
<dbReference type="PROSITE" id="PS51379">
    <property type="entry name" value="4FE4S_FER_2"/>
    <property type="match status" value="1"/>
</dbReference>
<evidence type="ECO:0000256" key="10">
    <source>
        <dbReference type="ARBA" id="ARBA00049714"/>
    </source>
</evidence>
<keyword evidence="14" id="KW-1185">Reference proteome</keyword>
<dbReference type="InterPro" id="IPR009051">
    <property type="entry name" value="Helical_ferredxn"/>
</dbReference>
<protein>
    <recommendedName>
        <fullName evidence="11">dihydrouracil dehydrogenase (NAD(+))</fullName>
        <ecNumber evidence="11">1.3.1.1</ecNumber>
    </recommendedName>
    <alternativeName>
        <fullName evidence="6">Dihydrothymine dehydrogenase</fullName>
    </alternativeName>
    <alternativeName>
        <fullName evidence="5">Dihydrouracil dehydrogenase</fullName>
    </alternativeName>
</protein>
<dbReference type="EMBL" id="NQVN01000009">
    <property type="protein sequence ID" value="PIO98502.1"/>
    <property type="molecule type" value="Genomic_DNA"/>
</dbReference>
<dbReference type="AlphaFoldDB" id="A0A2G9WW20"/>
<dbReference type="Pfam" id="PF14691">
    <property type="entry name" value="Fer4_20"/>
    <property type="match status" value="1"/>
</dbReference>
<evidence type="ECO:0000313" key="14">
    <source>
        <dbReference type="Proteomes" id="UP000231070"/>
    </source>
</evidence>
<keyword evidence="2" id="KW-0285">Flavoprotein</keyword>
<dbReference type="OrthoDB" id="9803192at2"/>
<evidence type="ECO:0000313" key="13">
    <source>
        <dbReference type="EMBL" id="PIO98502.1"/>
    </source>
</evidence>
<evidence type="ECO:0000256" key="8">
    <source>
        <dbReference type="ARBA" id="ARBA00048792"/>
    </source>
</evidence>
<evidence type="ECO:0000256" key="9">
    <source>
        <dbReference type="ARBA" id="ARBA00049578"/>
    </source>
</evidence>
<evidence type="ECO:0000259" key="12">
    <source>
        <dbReference type="PROSITE" id="PS51379"/>
    </source>
</evidence>
<dbReference type="InterPro" id="IPR017896">
    <property type="entry name" value="4Fe4S_Fe-S-bd"/>
</dbReference>
<reference evidence="13 14" key="1">
    <citation type="submission" date="2017-08" db="EMBL/GenBank/DDBJ databases">
        <title>Pleomorphomonas carboxidotrophicus sp. nov., a new mesophilic hydrogenogenic carboxidotroph.</title>
        <authorList>
            <person name="Esquivel-Elizondo S."/>
            <person name="Krajmalnik-Brown R."/>
            <person name="Maldonado J."/>
        </authorList>
    </citation>
    <scope>NUCLEOTIDE SEQUENCE [LARGE SCALE GENOMIC DNA]</scope>
    <source>
        <strain evidence="13 14">SVCO-16</strain>
    </source>
</reference>
<comment type="cofactor">
    <cofactor evidence="1">
        <name>FMN</name>
        <dbReference type="ChEBI" id="CHEBI:58210"/>
    </cofactor>
</comment>
<accession>A0A2G9WW20</accession>
<evidence type="ECO:0000256" key="5">
    <source>
        <dbReference type="ARBA" id="ARBA00030119"/>
    </source>
</evidence>
<dbReference type="PRINTS" id="PR00419">
    <property type="entry name" value="ADXRDTASE"/>
</dbReference>
<dbReference type="InterPro" id="IPR036188">
    <property type="entry name" value="FAD/NAD-bd_sf"/>
</dbReference>
<evidence type="ECO:0000256" key="1">
    <source>
        <dbReference type="ARBA" id="ARBA00001917"/>
    </source>
</evidence>
<gene>
    <name evidence="13" type="ORF">CJ014_14340</name>
</gene>
<comment type="caution">
    <text evidence="13">The sequence shown here is derived from an EMBL/GenBank/DDBJ whole genome shotgun (WGS) entry which is preliminary data.</text>
</comment>
<dbReference type="GO" id="GO:0004159">
    <property type="term" value="F:dihydropyrimidine dehydrogenase (NAD+) activity"/>
    <property type="evidence" value="ECO:0007669"/>
    <property type="project" value="UniProtKB-EC"/>
</dbReference>
<comment type="catalytic activity">
    <reaction evidence="8">
        <text>5,6-dihydrouracil + NAD(+) = uracil + NADH + H(+)</text>
        <dbReference type="Rhea" id="RHEA:20189"/>
        <dbReference type="ChEBI" id="CHEBI:15378"/>
        <dbReference type="ChEBI" id="CHEBI:15901"/>
        <dbReference type="ChEBI" id="CHEBI:17568"/>
        <dbReference type="ChEBI" id="CHEBI:57540"/>
        <dbReference type="ChEBI" id="CHEBI:57945"/>
        <dbReference type="EC" id="1.3.1.1"/>
    </reaction>
</comment>
<feature type="domain" description="4Fe-4S ferredoxin-type" evidence="12">
    <location>
        <begin position="28"/>
        <end position="58"/>
    </location>
</feature>
<dbReference type="PANTHER" id="PTHR43073:SF2">
    <property type="entry name" value="DIHYDROPYRIMIDINE DEHYDROGENASE [NADP(+)]"/>
    <property type="match status" value="1"/>
</dbReference>
<dbReference type="PANTHER" id="PTHR43073">
    <property type="entry name" value="DIHYDROPYRIMIDINE DEHYDROGENASE [NADP(+)]"/>
    <property type="match status" value="1"/>
</dbReference>
<evidence type="ECO:0000256" key="2">
    <source>
        <dbReference type="ARBA" id="ARBA00022630"/>
    </source>
</evidence>
<evidence type="ECO:0000256" key="6">
    <source>
        <dbReference type="ARBA" id="ARBA00032722"/>
    </source>
</evidence>
<dbReference type="Pfam" id="PF07992">
    <property type="entry name" value="Pyr_redox_2"/>
    <property type="match status" value="1"/>
</dbReference>
<dbReference type="InterPro" id="IPR028261">
    <property type="entry name" value="DPD_II"/>
</dbReference>
<dbReference type="Proteomes" id="UP000231070">
    <property type="component" value="Unassembled WGS sequence"/>
</dbReference>
<evidence type="ECO:0000256" key="3">
    <source>
        <dbReference type="ARBA" id="ARBA00022643"/>
    </source>
</evidence>